<name>A0AAD7A3Z8_9AGAR</name>
<dbReference type="InterPro" id="IPR017850">
    <property type="entry name" value="Alkaline_phosphatase_core_sf"/>
</dbReference>
<dbReference type="EMBL" id="JARIHO010000017">
    <property type="protein sequence ID" value="KAJ7348487.1"/>
    <property type="molecule type" value="Genomic_DNA"/>
</dbReference>
<organism evidence="2 3">
    <name type="scientific">Mycena albidolilacea</name>
    <dbReference type="NCBI Taxonomy" id="1033008"/>
    <lineage>
        <taxon>Eukaryota</taxon>
        <taxon>Fungi</taxon>
        <taxon>Dikarya</taxon>
        <taxon>Basidiomycota</taxon>
        <taxon>Agaricomycotina</taxon>
        <taxon>Agaricomycetes</taxon>
        <taxon>Agaricomycetidae</taxon>
        <taxon>Agaricales</taxon>
        <taxon>Marasmiineae</taxon>
        <taxon>Mycenaceae</taxon>
        <taxon>Mycena</taxon>
    </lineage>
</organism>
<sequence>MLKWPCNDLNVFFAALASRIACNPAPLSFGLWGLLCYCFLGRIVYGRSALLLSCRSSTLLLGLSDEPMEVEFPKDLQHISTMPRYDAEFPSAVVFPPQNMTNVLAEWLSSKGVKQAHIAGESSLHNSPQLFPTQSALSRTQKQKNPHTSLSSSTAASSEVRARGAVHGVESQGRDVRLAGGDERIGGRGQGDGGGEETSL</sequence>
<evidence type="ECO:0000313" key="3">
    <source>
        <dbReference type="Proteomes" id="UP001218218"/>
    </source>
</evidence>
<keyword evidence="3" id="KW-1185">Reference proteome</keyword>
<comment type="caution">
    <text evidence="2">The sequence shown here is derived from an EMBL/GenBank/DDBJ whole genome shotgun (WGS) entry which is preliminary data.</text>
</comment>
<dbReference type="Gene3D" id="3.40.720.10">
    <property type="entry name" value="Alkaline Phosphatase, subunit A"/>
    <property type="match status" value="1"/>
</dbReference>
<feature type="region of interest" description="Disordered" evidence="1">
    <location>
        <begin position="135"/>
        <end position="200"/>
    </location>
</feature>
<dbReference type="Proteomes" id="UP001218218">
    <property type="component" value="Unassembled WGS sequence"/>
</dbReference>
<proteinExistence type="predicted"/>
<dbReference type="Gene3D" id="3.40.1450.10">
    <property type="entry name" value="BPG-independent phosphoglycerate mutase, domain B"/>
    <property type="match status" value="1"/>
</dbReference>
<dbReference type="GO" id="GO:0004619">
    <property type="term" value="F:phosphoglycerate mutase activity"/>
    <property type="evidence" value="ECO:0007669"/>
    <property type="project" value="InterPro"/>
</dbReference>
<dbReference type="InterPro" id="IPR036646">
    <property type="entry name" value="PGAM_B_sf"/>
</dbReference>
<evidence type="ECO:0000313" key="2">
    <source>
        <dbReference type="EMBL" id="KAJ7348487.1"/>
    </source>
</evidence>
<accession>A0AAD7A3Z8</accession>
<feature type="compositionally biased region" description="Low complexity" evidence="1">
    <location>
        <begin position="148"/>
        <end position="158"/>
    </location>
</feature>
<dbReference type="GO" id="GO:0005737">
    <property type="term" value="C:cytoplasm"/>
    <property type="evidence" value="ECO:0007669"/>
    <property type="project" value="InterPro"/>
</dbReference>
<feature type="compositionally biased region" description="Basic and acidic residues" evidence="1">
    <location>
        <begin position="172"/>
        <end position="186"/>
    </location>
</feature>
<reference evidence="2" key="1">
    <citation type="submission" date="2023-03" db="EMBL/GenBank/DDBJ databases">
        <title>Massive genome expansion in bonnet fungi (Mycena s.s.) driven by repeated elements and novel gene families across ecological guilds.</title>
        <authorList>
            <consortium name="Lawrence Berkeley National Laboratory"/>
            <person name="Harder C.B."/>
            <person name="Miyauchi S."/>
            <person name="Viragh M."/>
            <person name="Kuo A."/>
            <person name="Thoen E."/>
            <person name="Andreopoulos B."/>
            <person name="Lu D."/>
            <person name="Skrede I."/>
            <person name="Drula E."/>
            <person name="Henrissat B."/>
            <person name="Morin E."/>
            <person name="Kohler A."/>
            <person name="Barry K."/>
            <person name="LaButti K."/>
            <person name="Morin E."/>
            <person name="Salamov A."/>
            <person name="Lipzen A."/>
            <person name="Mereny Z."/>
            <person name="Hegedus B."/>
            <person name="Baldrian P."/>
            <person name="Stursova M."/>
            <person name="Weitz H."/>
            <person name="Taylor A."/>
            <person name="Grigoriev I.V."/>
            <person name="Nagy L.G."/>
            <person name="Martin F."/>
            <person name="Kauserud H."/>
        </authorList>
    </citation>
    <scope>NUCLEOTIDE SEQUENCE</scope>
    <source>
        <strain evidence="2">CBHHK002</strain>
    </source>
</reference>
<gene>
    <name evidence="2" type="ORF">DFH08DRAFT_936450</name>
</gene>
<dbReference type="AlphaFoldDB" id="A0AAD7A3Z8"/>
<protein>
    <submittedName>
        <fullName evidence="2">Uncharacterized protein</fullName>
    </submittedName>
</protein>
<evidence type="ECO:0000256" key="1">
    <source>
        <dbReference type="SAM" id="MobiDB-lite"/>
    </source>
</evidence>